<dbReference type="Pfam" id="PF00201">
    <property type="entry name" value="UDPGT"/>
    <property type="match status" value="1"/>
</dbReference>
<reference evidence="2" key="1">
    <citation type="journal article" date="2004" name="Nature">
        <title>Genome duplication in the teleost fish Tetraodon nigroviridis reveals the early vertebrate proto-karyotype.</title>
        <authorList>
            <person name="Jaillon O."/>
            <person name="Aury J.-M."/>
            <person name="Brunet F."/>
            <person name="Petit J.-L."/>
            <person name="Stange-Thomann N."/>
            <person name="Mauceli E."/>
            <person name="Bouneau L."/>
            <person name="Fischer C."/>
            <person name="Ozouf-Costaz C."/>
            <person name="Bernot A."/>
            <person name="Nicaud S."/>
            <person name="Jaffe D."/>
            <person name="Fisher S."/>
            <person name="Lutfalla G."/>
            <person name="Dossat C."/>
            <person name="Segurens B."/>
            <person name="Dasilva C."/>
            <person name="Salanoubat M."/>
            <person name="Levy M."/>
            <person name="Boudet N."/>
            <person name="Castellano S."/>
            <person name="Anthouard V."/>
            <person name="Jubin C."/>
            <person name="Castelli V."/>
            <person name="Katinka M."/>
            <person name="Vacherie B."/>
            <person name="Biemont C."/>
            <person name="Skalli Z."/>
            <person name="Cattolico L."/>
            <person name="Poulain J."/>
            <person name="De Berardinis V."/>
            <person name="Cruaud C."/>
            <person name="Duprat S."/>
            <person name="Brottier P."/>
            <person name="Coutanceau J.-P."/>
            <person name="Gouzy J."/>
            <person name="Parra G."/>
            <person name="Lardier G."/>
            <person name="Chapple C."/>
            <person name="McKernan K.J."/>
            <person name="McEwan P."/>
            <person name="Bosak S."/>
            <person name="Kellis M."/>
            <person name="Volff J.-N."/>
            <person name="Guigo R."/>
            <person name="Zody M.C."/>
            <person name="Mesirov J."/>
            <person name="Lindblad-Toh K."/>
            <person name="Birren B."/>
            <person name="Nusbaum C."/>
            <person name="Kahn D."/>
            <person name="Robinson-Rechavi M."/>
            <person name="Laudet V."/>
            <person name="Schachter V."/>
            <person name="Quetier F."/>
            <person name="Saurin W."/>
            <person name="Scarpelli C."/>
            <person name="Wincker P."/>
            <person name="Lander E.S."/>
            <person name="Weissenbach J."/>
            <person name="Roest Crollius H."/>
        </authorList>
    </citation>
    <scope>NUCLEOTIDE SEQUENCE [LARGE SCALE GENOMIC DNA]</scope>
</reference>
<reference evidence="2" key="2">
    <citation type="submission" date="2004-02" db="EMBL/GenBank/DDBJ databases">
        <authorList>
            <consortium name="Genoscope"/>
            <consortium name="Whitehead Institute Centre for Genome Research"/>
        </authorList>
    </citation>
    <scope>NUCLEOTIDE SEQUENCE</scope>
</reference>
<proteinExistence type="predicted"/>
<evidence type="ECO:0000313" key="2">
    <source>
        <dbReference type="EMBL" id="CAG05569.1"/>
    </source>
</evidence>
<dbReference type="OrthoDB" id="5835829at2759"/>
<accession>Q4S1B3</accession>
<dbReference type="KEGG" id="tng:GSTEN00025629G001"/>
<evidence type="ECO:0000256" key="1">
    <source>
        <dbReference type="ARBA" id="ARBA00022679"/>
    </source>
</evidence>
<sequence>MGNILVFPVDGSHWVSLKVLVEELHAKGHEIAVVRASDSWYISEKSPSYTSIMLLSSGGFEEIVETYVDRQVEVRLAGRHGIWSCIWNQIQLRQVYVDQLSSFHKGVSEMIIQIFEDKNLMLSLQQAKYDVRGDRRGLCSAAPEGCVEACGTKARQPWQQHVTGGLVTPERPAYTSQN</sequence>
<gene>
    <name evidence="2" type="ORF">GSTENG00025629001</name>
</gene>
<comment type="caution">
    <text evidence="2">The sequence shown here is derived from an EMBL/GenBank/DDBJ whole genome shotgun (WGS) entry which is preliminary data.</text>
</comment>
<dbReference type="AlphaFoldDB" id="Q4S1B3"/>
<dbReference type="InterPro" id="IPR002213">
    <property type="entry name" value="UDP_glucos_trans"/>
</dbReference>
<organism evidence="2">
    <name type="scientific">Tetraodon nigroviridis</name>
    <name type="common">Spotted green pufferfish</name>
    <name type="synonym">Chelonodon nigroviridis</name>
    <dbReference type="NCBI Taxonomy" id="99883"/>
    <lineage>
        <taxon>Eukaryota</taxon>
        <taxon>Metazoa</taxon>
        <taxon>Chordata</taxon>
        <taxon>Craniata</taxon>
        <taxon>Vertebrata</taxon>
        <taxon>Euteleostomi</taxon>
        <taxon>Actinopterygii</taxon>
        <taxon>Neopterygii</taxon>
        <taxon>Teleostei</taxon>
        <taxon>Neoteleostei</taxon>
        <taxon>Acanthomorphata</taxon>
        <taxon>Eupercaria</taxon>
        <taxon>Tetraodontiformes</taxon>
        <taxon>Tetradontoidea</taxon>
        <taxon>Tetraodontidae</taxon>
        <taxon>Tetraodon</taxon>
    </lineage>
</organism>
<keyword evidence="1" id="KW-0808">Transferase</keyword>
<dbReference type="GO" id="GO:0008194">
    <property type="term" value="F:UDP-glycosyltransferase activity"/>
    <property type="evidence" value="ECO:0007669"/>
    <property type="project" value="InterPro"/>
</dbReference>
<dbReference type="EMBL" id="CAAE01014769">
    <property type="protein sequence ID" value="CAG05569.1"/>
    <property type="molecule type" value="Genomic_DNA"/>
</dbReference>
<protein>
    <submittedName>
        <fullName evidence="2">(spotted green pufferfish) hypothetical protein</fullName>
    </submittedName>
</protein>
<name>Q4S1B3_TETNG</name>